<evidence type="ECO:0008006" key="2">
    <source>
        <dbReference type="Google" id="ProtNLM"/>
    </source>
</evidence>
<evidence type="ECO:0000313" key="1">
    <source>
        <dbReference type="EMBL" id="JAS46880.1"/>
    </source>
</evidence>
<protein>
    <recommendedName>
        <fullName evidence="2">RNA-directed DNA polymerase</fullName>
    </recommendedName>
</protein>
<proteinExistence type="predicted"/>
<gene>
    <name evidence="1" type="ORF">g.12564</name>
</gene>
<organism evidence="1">
    <name type="scientific">Cuerna arida</name>
    <dbReference type="NCBI Taxonomy" id="1464854"/>
    <lineage>
        <taxon>Eukaryota</taxon>
        <taxon>Metazoa</taxon>
        <taxon>Ecdysozoa</taxon>
        <taxon>Arthropoda</taxon>
        <taxon>Hexapoda</taxon>
        <taxon>Insecta</taxon>
        <taxon>Pterygota</taxon>
        <taxon>Neoptera</taxon>
        <taxon>Paraneoptera</taxon>
        <taxon>Hemiptera</taxon>
        <taxon>Auchenorrhyncha</taxon>
        <taxon>Membracoidea</taxon>
        <taxon>Cicadellidae</taxon>
        <taxon>Cicadellinae</taxon>
        <taxon>Proconiini</taxon>
        <taxon>Cuerna</taxon>
    </lineage>
</organism>
<name>A0A1B6F9K4_9HEMI</name>
<sequence>MATATCPPITLNNVPLPQVDEVKYLGIHFDRRLIWRSHIWKKRLQLNLKTQKLNWLIGNHSKLSVENKLLVYKVILKPIWTYGIQLWGTASNTNIDIIQRYQSKTLRRILQAPWYVNNQIIHNDTNTPSVRDTITKLSNIYQLKLEDHPNHLAVNLLDNSQCVFRLKRHSILDLGNRFQ</sequence>
<dbReference type="AlphaFoldDB" id="A0A1B6F9K4"/>
<reference evidence="1" key="1">
    <citation type="submission" date="2015-11" db="EMBL/GenBank/DDBJ databases">
        <title>De novo transcriptome assembly of four potential Pierce s Disease insect vectors from Arizona vineyards.</title>
        <authorList>
            <person name="Tassone E.E."/>
        </authorList>
    </citation>
    <scope>NUCLEOTIDE SEQUENCE</scope>
</reference>
<dbReference type="EMBL" id="GECZ01022889">
    <property type="protein sequence ID" value="JAS46880.1"/>
    <property type="molecule type" value="Transcribed_RNA"/>
</dbReference>
<accession>A0A1B6F9K4</accession>